<dbReference type="InterPro" id="IPR022263">
    <property type="entry name" value="KxYKxGKxW"/>
</dbReference>
<evidence type="ECO:0000256" key="1">
    <source>
        <dbReference type="ARBA" id="ARBA00022729"/>
    </source>
</evidence>
<dbReference type="PANTHER" id="PTHR24216:SF65">
    <property type="entry name" value="PAXILLIN-LIKE PROTEIN 1"/>
    <property type="match status" value="1"/>
</dbReference>
<dbReference type="HOGENOM" id="CLU_509751_0_0_9"/>
<organism evidence="4 5">
    <name type="scientific">Leuconostoc citreum (strain KM20)</name>
    <dbReference type="NCBI Taxonomy" id="349519"/>
    <lineage>
        <taxon>Bacteria</taxon>
        <taxon>Bacillati</taxon>
        <taxon>Bacillota</taxon>
        <taxon>Bacilli</taxon>
        <taxon>Lactobacillales</taxon>
        <taxon>Lactobacillaceae</taxon>
        <taxon>Leuconostoc</taxon>
    </lineage>
</organism>
<reference evidence="4 5" key="1">
    <citation type="journal article" date="2008" name="J. Bacteriol.">
        <title>Complete genome sequence of Leuconostoc citreum KM20.</title>
        <authorList>
            <person name="Kim J.F."/>
            <person name="Jeong H."/>
            <person name="Lee J.-S."/>
            <person name="Choi S.-H."/>
            <person name="Ha M."/>
            <person name="Hur C.-G."/>
            <person name="Kim J.-S."/>
            <person name="Lee S."/>
            <person name="Park H.-S."/>
            <person name="Park Y.-H."/>
            <person name="Oh T.K."/>
        </authorList>
    </citation>
    <scope>NUCLEOTIDE SEQUENCE [LARGE SCALE GENOMIC DNA]</scope>
    <source>
        <strain evidence="4 5">KM20</strain>
    </source>
</reference>
<dbReference type="AlphaFoldDB" id="B1MVL8"/>
<dbReference type="PANTHER" id="PTHR24216">
    <property type="entry name" value="PAXILLIN-RELATED"/>
    <property type="match status" value="1"/>
</dbReference>
<dbReference type="OrthoDB" id="2144163at2"/>
<feature type="region of interest" description="Disordered" evidence="2">
    <location>
        <begin position="402"/>
        <end position="554"/>
    </location>
</feature>
<keyword evidence="5" id="KW-1185">Reference proteome</keyword>
<dbReference type="EMBL" id="DQ489736">
    <property type="protein sequence ID" value="ACA83272.1"/>
    <property type="molecule type" value="Genomic_DNA"/>
</dbReference>
<gene>
    <name evidence="4" type="ordered locus">LCK_01448</name>
</gene>
<evidence type="ECO:0000256" key="2">
    <source>
        <dbReference type="SAM" id="MobiDB-lite"/>
    </source>
</evidence>
<dbReference type="KEGG" id="lci:LCK_01448"/>
<evidence type="ECO:0000313" key="4">
    <source>
        <dbReference type="EMBL" id="ACA83272.1"/>
    </source>
</evidence>
<protein>
    <submittedName>
        <fullName evidence="4">Cell surface protein</fullName>
    </submittedName>
</protein>
<evidence type="ECO:0000313" key="5">
    <source>
        <dbReference type="Proteomes" id="UP000002166"/>
    </source>
</evidence>
<proteinExistence type="predicted"/>
<evidence type="ECO:0000259" key="3">
    <source>
        <dbReference type="Pfam" id="PF20597"/>
    </source>
</evidence>
<dbReference type="Pfam" id="PF19258">
    <property type="entry name" value="KxYKxGKxW_sig"/>
    <property type="match status" value="1"/>
</dbReference>
<sequence length="577" mass="61954">MENKKEHYKLYKSGKIWITAAVVSGMFAITNVSSVQADIQETQPKEKQVVNSLTKTTNQELKKEDNNLKGRNEQKTVADNTVYNEVAKHVQDKENVDLNSVANHNVLGLASNFGIYAKDANLSADTNSNLAVKTLHNASSQDFGTRGKNPDNLTQEDITYIQNISNGAIKDNAFRNPNGNTVVVGQTVKVEKNNDSVRINGTQNAITNLKSKDVIQDTDTSKFIDFDESFTHLQSTAQELAQYSNSVGVVTNYSNMNNRNIDISNAKADDRNRIFVDVPFEYLQAPQPLKISGLSSLVTGSTIILNVKELPKNNQNIQTQVKLSYTNGAQDVANSESHSVPNHLLWNFGLSDDTLNFTSGRFMGSILAPNAIVKAGVNIDGNIVAKSVQITGGEFHRWDLQSSITPNSETPSSEVPSSEVPSSEVPSSEAPSSEVPSSEVPSSEVPSSETPSSEVPSSEVPSSETPSSGVPSSETPSSEVPSSEVPSSETPSSEVPSSEVPSSEVPSSETLSSEVPSSEVPSSEVPSSEVPSSEKGIHNSTKLPRTDAKKGDNNTSVALMSLATLGISGIVIKRRKK</sequence>
<dbReference type="Proteomes" id="UP000002166">
    <property type="component" value="Chromosome"/>
</dbReference>
<dbReference type="InterPro" id="IPR026588">
    <property type="entry name" value="Choice_anch_A"/>
</dbReference>
<dbReference type="STRING" id="349519.LCK_01448"/>
<dbReference type="NCBIfam" id="TIGR03715">
    <property type="entry name" value="KxYKxGKxW"/>
    <property type="match status" value="1"/>
</dbReference>
<accession>B1MVL8</accession>
<keyword evidence="1" id="KW-0732">Signal</keyword>
<name>B1MVL8_LEUCK</name>
<dbReference type="NCBIfam" id="TIGR04215">
    <property type="entry name" value="choice_anch_A"/>
    <property type="match status" value="1"/>
</dbReference>
<feature type="domain" description="Choice-of-anchor A" evidence="3">
    <location>
        <begin position="107"/>
        <end position="396"/>
    </location>
</feature>
<feature type="compositionally biased region" description="Low complexity" evidence="2">
    <location>
        <begin position="408"/>
        <end position="534"/>
    </location>
</feature>
<dbReference type="Pfam" id="PF20597">
    <property type="entry name" value="pAdhesive_15"/>
    <property type="match status" value="1"/>
</dbReference>
<dbReference type="eggNOG" id="COG5373">
    <property type="taxonomic scope" value="Bacteria"/>
</dbReference>